<evidence type="ECO:0000256" key="2">
    <source>
        <dbReference type="ARBA" id="ARBA00007602"/>
    </source>
</evidence>
<gene>
    <name evidence="13" type="ORF">GNP94_12345</name>
</gene>
<feature type="transmembrane region" description="Helical" evidence="12">
    <location>
        <begin position="63"/>
        <end position="82"/>
    </location>
</feature>
<accession>A0ABW9T264</accession>
<comment type="caution">
    <text evidence="13">The sequence shown here is derived from an EMBL/GenBank/DDBJ whole genome shotgun (WGS) entry which is preliminary data.</text>
</comment>
<dbReference type="Proteomes" id="UP000435177">
    <property type="component" value="Unassembled WGS sequence"/>
</dbReference>
<reference evidence="13 14" key="1">
    <citation type="submission" date="2019-11" db="EMBL/GenBank/DDBJ databases">
        <title>Draft genome sequences of five Paenibacillus species of dairy origin.</title>
        <authorList>
            <person name="Olajide A.M."/>
            <person name="Chen S."/>
            <person name="Lapointe G."/>
        </authorList>
    </citation>
    <scope>NUCLEOTIDE SEQUENCE [LARGE SCALE GENOMIC DNA]</scope>
    <source>
        <strain evidence="13 14">3CS1</strain>
    </source>
</reference>
<evidence type="ECO:0000256" key="7">
    <source>
        <dbReference type="ARBA" id="ARBA00023002"/>
    </source>
</evidence>
<dbReference type="Pfam" id="PF02600">
    <property type="entry name" value="DsbB"/>
    <property type="match status" value="1"/>
</dbReference>
<evidence type="ECO:0000256" key="6">
    <source>
        <dbReference type="ARBA" id="ARBA00022989"/>
    </source>
</evidence>
<keyword evidence="8 12" id="KW-0472">Membrane</keyword>
<evidence type="ECO:0000256" key="9">
    <source>
        <dbReference type="ARBA" id="ARBA00023157"/>
    </source>
</evidence>
<evidence type="ECO:0000256" key="1">
    <source>
        <dbReference type="ARBA" id="ARBA00004141"/>
    </source>
</evidence>
<sequence>MNKTGMWLLFAWVVSLTATSGSLFLSEVWHFIPCELCWYQRIFMYPLVIVLGIAAYRQRTEILPYILPLVVIGGGVSTYHVIIQKLPRNSDFAACGPVSCLDDYLNWFGWLTIPMLALAAFLLIAISLWMALRSESTTTQESL</sequence>
<evidence type="ECO:0000256" key="4">
    <source>
        <dbReference type="ARBA" id="ARBA00022692"/>
    </source>
</evidence>
<evidence type="ECO:0000313" key="13">
    <source>
        <dbReference type="EMBL" id="MUG66793.1"/>
    </source>
</evidence>
<proteinExistence type="inferred from homology"/>
<dbReference type="SUPFAM" id="SSF158442">
    <property type="entry name" value="DsbB-like"/>
    <property type="match status" value="1"/>
</dbReference>
<dbReference type="InterPro" id="IPR003752">
    <property type="entry name" value="DiS_bond_form_DsbB/BdbC"/>
</dbReference>
<feature type="transmembrane region" description="Helical" evidence="12">
    <location>
        <begin position="7"/>
        <end position="32"/>
    </location>
</feature>
<keyword evidence="5" id="KW-0249">Electron transport</keyword>
<dbReference type="PIRSF" id="PIRSF036659">
    <property type="entry name" value="BdbC"/>
    <property type="match status" value="1"/>
</dbReference>
<comment type="similarity">
    <text evidence="2">Belongs to the DsbB family. BdbC subfamily.</text>
</comment>
<comment type="subcellular location">
    <subcellularLocation>
        <location evidence="1">Membrane</location>
        <topology evidence="1">Multi-pass membrane protein</topology>
    </subcellularLocation>
</comment>
<dbReference type="InterPro" id="IPR023380">
    <property type="entry name" value="DsbB-like_sf"/>
</dbReference>
<keyword evidence="3" id="KW-0813">Transport</keyword>
<dbReference type="PANTHER" id="PTHR43469">
    <property type="entry name" value="DISULFIDE FORMATION PROTEIN-RELATED"/>
    <property type="match status" value="1"/>
</dbReference>
<protein>
    <submittedName>
        <fullName evidence="13">Disulfide bond formation protein B</fullName>
    </submittedName>
</protein>
<keyword evidence="7" id="KW-0560">Oxidoreductase</keyword>
<organism evidence="13 14">
    <name type="scientific">Paenibacillus campinasensis</name>
    <dbReference type="NCBI Taxonomy" id="66347"/>
    <lineage>
        <taxon>Bacteria</taxon>
        <taxon>Bacillati</taxon>
        <taxon>Bacillota</taxon>
        <taxon>Bacilli</taxon>
        <taxon>Bacillales</taxon>
        <taxon>Paenibacillaceae</taxon>
        <taxon>Paenibacillus</taxon>
    </lineage>
</organism>
<feature type="transmembrane region" description="Helical" evidence="12">
    <location>
        <begin position="38"/>
        <end position="56"/>
    </location>
</feature>
<dbReference type="HAMAP" id="MF_00287">
    <property type="entry name" value="BdbC"/>
    <property type="match status" value="1"/>
</dbReference>
<evidence type="ECO:0000256" key="3">
    <source>
        <dbReference type="ARBA" id="ARBA00022448"/>
    </source>
</evidence>
<feature type="transmembrane region" description="Helical" evidence="12">
    <location>
        <begin position="107"/>
        <end position="132"/>
    </location>
</feature>
<name>A0ABW9T264_9BACL</name>
<evidence type="ECO:0000256" key="11">
    <source>
        <dbReference type="ARBA" id="ARBA00023284"/>
    </source>
</evidence>
<evidence type="ECO:0000256" key="5">
    <source>
        <dbReference type="ARBA" id="ARBA00022982"/>
    </source>
</evidence>
<dbReference type="InterPro" id="IPR012187">
    <property type="entry name" value="Disulphide_bond_form_BdbC"/>
</dbReference>
<dbReference type="Gene3D" id="1.20.1550.10">
    <property type="entry name" value="DsbB-like"/>
    <property type="match status" value="1"/>
</dbReference>
<dbReference type="RefSeq" id="WP_155618154.1">
    <property type="nucleotide sequence ID" value="NZ_WOAA01000009.1"/>
</dbReference>
<evidence type="ECO:0000256" key="12">
    <source>
        <dbReference type="SAM" id="Phobius"/>
    </source>
</evidence>
<keyword evidence="6 12" id="KW-1133">Transmembrane helix</keyword>
<evidence type="ECO:0000256" key="10">
    <source>
        <dbReference type="ARBA" id="ARBA00023186"/>
    </source>
</evidence>
<evidence type="ECO:0000313" key="14">
    <source>
        <dbReference type="Proteomes" id="UP000435177"/>
    </source>
</evidence>
<keyword evidence="10" id="KW-0143">Chaperone</keyword>
<dbReference type="NCBIfam" id="NF002849">
    <property type="entry name" value="PRK03113.1"/>
    <property type="match status" value="1"/>
</dbReference>
<keyword evidence="9" id="KW-1015">Disulfide bond</keyword>
<keyword evidence="14" id="KW-1185">Reference proteome</keyword>
<evidence type="ECO:0000256" key="8">
    <source>
        <dbReference type="ARBA" id="ARBA00023136"/>
    </source>
</evidence>
<keyword evidence="4 12" id="KW-0812">Transmembrane</keyword>
<keyword evidence="11" id="KW-0676">Redox-active center</keyword>
<dbReference type="PANTHER" id="PTHR43469:SF1">
    <property type="entry name" value="SPBETA PROPHAGE-DERIVED DISULFIDE BOND FORMATION PROTEIN B"/>
    <property type="match status" value="1"/>
</dbReference>
<dbReference type="EMBL" id="WOAA01000009">
    <property type="protein sequence ID" value="MUG66793.1"/>
    <property type="molecule type" value="Genomic_DNA"/>
</dbReference>